<sequence length="166" mass="18487">MGKEYGSGTVDNIQLRGHAPLRGYQVEAMQAHAAVAAAVDQMGLQQSNADRDFIDRVSKMARDHVYQLPPEAMAGRRLYEAKLFIIRTIVDDGLSFHFRHQPETLKKKLSELNSLCGSLQYSPFAKSLDLTVAAGLSSLLKSDENPVIHQLETHIAMARQRRGERA</sequence>
<gene>
    <name evidence="1" type="ORF">DY262_02180</name>
</gene>
<organism evidence="1 2">
    <name type="scientific">Hydrogenophaga borbori</name>
    <dbReference type="NCBI Taxonomy" id="2294117"/>
    <lineage>
        <taxon>Bacteria</taxon>
        <taxon>Pseudomonadati</taxon>
        <taxon>Pseudomonadota</taxon>
        <taxon>Betaproteobacteria</taxon>
        <taxon>Burkholderiales</taxon>
        <taxon>Comamonadaceae</taxon>
        <taxon>Hydrogenophaga</taxon>
    </lineage>
</organism>
<dbReference type="AlphaFoldDB" id="A0A372EPX4"/>
<dbReference type="EMBL" id="QVLS01000001">
    <property type="protein sequence ID" value="RFP82655.1"/>
    <property type="molecule type" value="Genomic_DNA"/>
</dbReference>
<proteinExistence type="predicted"/>
<accession>A0A372EPX4</accession>
<name>A0A372EPX4_9BURK</name>
<comment type="caution">
    <text evidence="1">The sequence shown here is derived from an EMBL/GenBank/DDBJ whole genome shotgun (WGS) entry which is preliminary data.</text>
</comment>
<dbReference type="Proteomes" id="UP000261931">
    <property type="component" value="Unassembled WGS sequence"/>
</dbReference>
<evidence type="ECO:0000313" key="1">
    <source>
        <dbReference type="EMBL" id="RFP82655.1"/>
    </source>
</evidence>
<protein>
    <submittedName>
        <fullName evidence="1">Uncharacterized protein</fullName>
    </submittedName>
</protein>
<evidence type="ECO:0000313" key="2">
    <source>
        <dbReference type="Proteomes" id="UP000261931"/>
    </source>
</evidence>
<keyword evidence="2" id="KW-1185">Reference proteome</keyword>
<reference evidence="1 2" key="1">
    <citation type="submission" date="2018-08" db="EMBL/GenBank/DDBJ databases">
        <title>Hydrogenophaga sp. LA-38 isolated from sludge.</title>
        <authorList>
            <person name="Im W.-T."/>
        </authorList>
    </citation>
    <scope>NUCLEOTIDE SEQUENCE [LARGE SCALE GENOMIC DNA]</scope>
    <source>
        <strain evidence="1 2">LA-38</strain>
    </source>
</reference>